<accession>A0A7W7DFB5</accession>
<gene>
    <name evidence="3" type="ORF">BJ982_007307</name>
</gene>
<name>A0A7W7DFB5_9ACTN</name>
<keyword evidence="4" id="KW-1185">Reference proteome</keyword>
<dbReference type="SUPFAM" id="SSF48452">
    <property type="entry name" value="TPR-like"/>
    <property type="match status" value="2"/>
</dbReference>
<dbReference type="Gene3D" id="1.10.150.90">
    <property type="entry name" value="Immunodeficiency lentiviruses, gag gene matrix protein p17"/>
    <property type="match status" value="1"/>
</dbReference>
<dbReference type="PANTHER" id="PTHR19959:SF119">
    <property type="entry name" value="FUNGAL LIPASE-LIKE DOMAIN-CONTAINING PROTEIN"/>
    <property type="match status" value="1"/>
</dbReference>
<dbReference type="Pfam" id="PF13374">
    <property type="entry name" value="TPR_10"/>
    <property type="match status" value="2"/>
</dbReference>
<dbReference type="InterPro" id="IPR024983">
    <property type="entry name" value="CHAT_dom"/>
</dbReference>
<evidence type="ECO:0000259" key="2">
    <source>
        <dbReference type="Pfam" id="PF12770"/>
    </source>
</evidence>
<feature type="region of interest" description="Disordered" evidence="1">
    <location>
        <begin position="853"/>
        <end position="874"/>
    </location>
</feature>
<evidence type="ECO:0000313" key="3">
    <source>
        <dbReference type="EMBL" id="MBB4705763.1"/>
    </source>
</evidence>
<evidence type="ECO:0000256" key="1">
    <source>
        <dbReference type="SAM" id="MobiDB-lite"/>
    </source>
</evidence>
<sequence>MAEGEDHLAFVRARLQRVAATRDLSPVLDRAALVEAERLATSLPDDGAGHEALYLLGWLHFYRYLGLPKERSRTDLITAIAMFTPCFITGHGDLPEALLPVLADQTAPAVEELLHHVSECTDPALTSGLVRLSQRVWAATPDDHPDRAVRLSHLASALLARFHETQAMKDLDRAIETCHRALSTIPIAEPARAAILSDLANALFTRFRRAGTSMDLDHAIERSREALTITPSDHALRTTILFHLAQGLQSRFEHAGAVTDLDDAVRAGREALVTADAWSPGRIVCLAALGGTLLVRFQLTGAMSDLDEATEKCRQATADASPGDPHLALYLSTLGNALRNRFTRTQAMADLNNALEAGRQALAIAPQDHPHHATCLSGLAGSLFARFQRTGVMADLDETIGAQQRALAATPAGNPNHARFLANLGYALRARFEHTGAMTDLDEAIETGREAVSAIPPGHIEYPGILTNLTFTLLVRFERTGRTADLDEAVEAGRQALAACPSGHVQGAGILSNLGNALRARFNHTGSTTDLNAAIHVTRRAVSATPADSPDQAGFLSNLGAVLWARFERTGILADLDEAIEAGRQAVATSPADHPCRAMFLSNLGYMLLLRFGRTKGTTDLEESVEAAREAVTATPPGHIEHPGRLSNLAGSLQARFKRTGTVSDLDDAIEAAGRAVAATPADSPHRAKRLLNLGHVLKDRCRRTGTVRDLDAAVSAYADAVALAPAAASLRVQAARAGALLAASSWPGMAAGLLEQAVLLLPQIASRRLERPDQQHALGEFAGLGAAAAALALSDPGTPAGERPWRALRLLEAARAVLLSQALHTRSDLTDLHARHPELAARFVDLRDLLDRPTDPDGTTPIPATTAGRGERNPRDRIRAAEEFAALLEHIRHLEGFVSFALPPSVDELAAQAASGPVVVFNVSDRRGDALLLTSGGLTAIELPGLTTTAVATRVHAFHRALPATTAPDVPPAGRIGAQDVIAKTLAWLWDAVAGPVLGALGHHGAPAPGEEWPRVWWAPGGVLGLLPVHAAGHHADPPGPGRRTVLDRVVSSYTPTVTALRHARQRAGTRAPAATRDLIVGMPTTPGLPGQGLLPNVPAEIAKVRARLPHAVILTAPTAPSDPTPVAPHGAGPVPTAANVLTHLNGCAIAHFACHGVSDPVDPSNSRLLLHDHESDPLTVAALAPLTLDHARLAYLSACNTALTSANTLADEAIHLASAFQLAGFPHVIGTLWQINDRLAATIANAFYTGLTTRDGTLDTARAAHALHDAVRAARDRHPADPSLWAAHIHVGG</sequence>
<dbReference type="RefSeq" id="WP_184887692.1">
    <property type="nucleotide sequence ID" value="NZ_BOOV01000003.1"/>
</dbReference>
<dbReference type="PANTHER" id="PTHR19959">
    <property type="entry name" value="KINESIN LIGHT CHAIN"/>
    <property type="match status" value="1"/>
</dbReference>
<dbReference type="Proteomes" id="UP000542210">
    <property type="component" value="Unassembled WGS sequence"/>
</dbReference>
<proteinExistence type="predicted"/>
<organism evidence="3 4">
    <name type="scientific">Sphaerisporangium siamense</name>
    <dbReference type="NCBI Taxonomy" id="795645"/>
    <lineage>
        <taxon>Bacteria</taxon>
        <taxon>Bacillati</taxon>
        <taxon>Actinomycetota</taxon>
        <taxon>Actinomycetes</taxon>
        <taxon>Streptosporangiales</taxon>
        <taxon>Streptosporangiaceae</taxon>
        <taxon>Sphaerisporangium</taxon>
    </lineage>
</organism>
<dbReference type="InterPro" id="IPR012344">
    <property type="entry name" value="Matrix_HIV/RSV_N"/>
</dbReference>
<reference evidence="3 4" key="1">
    <citation type="submission" date="2020-08" db="EMBL/GenBank/DDBJ databases">
        <title>Sequencing the genomes of 1000 actinobacteria strains.</title>
        <authorList>
            <person name="Klenk H.-P."/>
        </authorList>
    </citation>
    <scope>NUCLEOTIDE SEQUENCE [LARGE SCALE GENOMIC DNA]</scope>
    <source>
        <strain evidence="3 4">DSM 45784</strain>
    </source>
</reference>
<dbReference type="InterPro" id="IPR011990">
    <property type="entry name" value="TPR-like_helical_dom_sf"/>
</dbReference>
<dbReference type="Pfam" id="PF12770">
    <property type="entry name" value="CHAT"/>
    <property type="match status" value="1"/>
</dbReference>
<feature type="domain" description="CHAT" evidence="2">
    <location>
        <begin position="985"/>
        <end position="1294"/>
    </location>
</feature>
<evidence type="ECO:0000313" key="4">
    <source>
        <dbReference type="Proteomes" id="UP000542210"/>
    </source>
</evidence>
<protein>
    <submittedName>
        <fullName evidence="3">Tetratricopeptide (TPR) repeat protein</fullName>
    </submittedName>
</protein>
<comment type="caution">
    <text evidence="3">The sequence shown here is derived from an EMBL/GenBank/DDBJ whole genome shotgun (WGS) entry which is preliminary data.</text>
</comment>
<dbReference type="Gene3D" id="1.25.40.10">
    <property type="entry name" value="Tetratricopeptide repeat domain"/>
    <property type="match status" value="3"/>
</dbReference>
<dbReference type="EMBL" id="JACHND010000001">
    <property type="protein sequence ID" value="MBB4705763.1"/>
    <property type="molecule type" value="Genomic_DNA"/>
</dbReference>
<feature type="compositionally biased region" description="Low complexity" evidence="1">
    <location>
        <begin position="857"/>
        <end position="869"/>
    </location>
</feature>